<feature type="non-terminal residue" evidence="1">
    <location>
        <position position="1"/>
    </location>
</feature>
<gene>
    <name evidence="1" type="ORF">DAT39_013646</name>
</gene>
<sequence length="74" mass="8425">VHTFHRSFPKHHSHFHTLELCVISTILQALNDGFSIVSSPFQPLTYNLTLLFQASPAVSLPASRRWSEVLRLLL</sequence>
<proteinExistence type="predicted"/>
<evidence type="ECO:0000313" key="2">
    <source>
        <dbReference type="Proteomes" id="UP000727407"/>
    </source>
</evidence>
<comment type="caution">
    <text evidence="1">The sequence shown here is derived from an EMBL/GenBank/DDBJ whole genome shotgun (WGS) entry which is preliminary data.</text>
</comment>
<keyword evidence="2" id="KW-1185">Reference proteome</keyword>
<dbReference type="Proteomes" id="UP000727407">
    <property type="component" value="Unassembled WGS sequence"/>
</dbReference>
<name>A0A8J4UKB4_CLAMG</name>
<evidence type="ECO:0000313" key="1">
    <source>
        <dbReference type="EMBL" id="KAF5896632.1"/>
    </source>
</evidence>
<organism evidence="1 2">
    <name type="scientific">Clarias magur</name>
    <name type="common">Asian catfish</name>
    <name type="synonym">Macropteronotus magur</name>
    <dbReference type="NCBI Taxonomy" id="1594786"/>
    <lineage>
        <taxon>Eukaryota</taxon>
        <taxon>Metazoa</taxon>
        <taxon>Chordata</taxon>
        <taxon>Craniata</taxon>
        <taxon>Vertebrata</taxon>
        <taxon>Euteleostomi</taxon>
        <taxon>Actinopterygii</taxon>
        <taxon>Neopterygii</taxon>
        <taxon>Teleostei</taxon>
        <taxon>Ostariophysi</taxon>
        <taxon>Siluriformes</taxon>
        <taxon>Clariidae</taxon>
        <taxon>Clarias</taxon>
    </lineage>
</organism>
<dbReference type="AlphaFoldDB" id="A0A8J4UKB4"/>
<accession>A0A8J4UKB4</accession>
<reference evidence="1" key="1">
    <citation type="submission" date="2020-07" db="EMBL/GenBank/DDBJ databases">
        <title>Clarias magur genome sequencing, assembly and annotation.</title>
        <authorList>
            <person name="Kushwaha B."/>
            <person name="Kumar R."/>
            <person name="Das P."/>
            <person name="Joshi C.G."/>
            <person name="Kumar D."/>
            <person name="Nagpure N.S."/>
            <person name="Pandey M."/>
            <person name="Agarwal S."/>
            <person name="Srivastava S."/>
            <person name="Singh M."/>
            <person name="Sahoo L."/>
            <person name="Jayasankar P."/>
            <person name="Meher P.K."/>
            <person name="Koringa P.G."/>
            <person name="Iquebal M.A."/>
            <person name="Das S.P."/>
            <person name="Bit A."/>
            <person name="Patnaik S."/>
            <person name="Patel N."/>
            <person name="Shah T.M."/>
            <person name="Hinsu A."/>
            <person name="Jena J.K."/>
        </authorList>
    </citation>
    <scope>NUCLEOTIDE SEQUENCE</scope>
    <source>
        <strain evidence="1">CIFAMagur01</strain>
        <tissue evidence="1">Testis</tissue>
    </source>
</reference>
<protein>
    <submittedName>
        <fullName evidence="1">Uncharacterized protein</fullName>
    </submittedName>
</protein>
<dbReference type="EMBL" id="QNUK01000269">
    <property type="protein sequence ID" value="KAF5896632.1"/>
    <property type="molecule type" value="Genomic_DNA"/>
</dbReference>